<evidence type="ECO:0000256" key="5">
    <source>
        <dbReference type="SAM" id="MobiDB-lite"/>
    </source>
</evidence>
<dbReference type="Pfam" id="PF07676">
    <property type="entry name" value="PD40"/>
    <property type="match status" value="2"/>
</dbReference>
<dbReference type="InterPro" id="IPR006664">
    <property type="entry name" value="OMP_bac"/>
</dbReference>
<dbReference type="PROSITE" id="PS51123">
    <property type="entry name" value="OMPA_2"/>
    <property type="match status" value="1"/>
</dbReference>
<evidence type="ECO:0000256" key="2">
    <source>
        <dbReference type="ARBA" id="ARBA00023136"/>
    </source>
</evidence>
<dbReference type="GO" id="GO:0009279">
    <property type="term" value="C:cell outer membrane"/>
    <property type="evidence" value="ECO:0007669"/>
    <property type="project" value="UniProtKB-SubCell"/>
</dbReference>
<dbReference type="Gene3D" id="2.120.10.30">
    <property type="entry name" value="TolB, C-terminal domain"/>
    <property type="match status" value="1"/>
</dbReference>
<dbReference type="OrthoDB" id="9809364at2"/>
<dbReference type="RefSeq" id="WP_119410035.1">
    <property type="nucleotide sequence ID" value="NZ_CP032869.1"/>
</dbReference>
<dbReference type="AlphaFoldDB" id="A0A494VMB3"/>
<keyword evidence="3" id="KW-0998">Cell outer membrane</keyword>
<protein>
    <recommendedName>
        <fullName evidence="6">OmpA-like domain-containing protein</fullName>
    </recommendedName>
</protein>
<dbReference type="InterPro" id="IPR011042">
    <property type="entry name" value="6-blade_b-propeller_TolB-like"/>
</dbReference>
<dbReference type="InterPro" id="IPR036737">
    <property type="entry name" value="OmpA-like_sf"/>
</dbReference>
<dbReference type="Gene3D" id="2.60.40.1120">
    <property type="entry name" value="Carboxypeptidase-like, regulatory domain"/>
    <property type="match status" value="1"/>
</dbReference>
<dbReference type="InterPro" id="IPR011990">
    <property type="entry name" value="TPR-like_helical_dom_sf"/>
</dbReference>
<dbReference type="KEGG" id="muh:HYN43_014530"/>
<evidence type="ECO:0000313" key="8">
    <source>
        <dbReference type="Proteomes" id="UP000270046"/>
    </source>
</evidence>
<feature type="domain" description="OmpA-like" evidence="6">
    <location>
        <begin position="528"/>
        <end position="651"/>
    </location>
</feature>
<dbReference type="SUPFAM" id="SSF103088">
    <property type="entry name" value="OmpA-like"/>
    <property type="match status" value="1"/>
</dbReference>
<organism evidence="7 8">
    <name type="scientific">Mucilaginibacter celer</name>
    <dbReference type="NCBI Taxonomy" id="2305508"/>
    <lineage>
        <taxon>Bacteria</taxon>
        <taxon>Pseudomonadati</taxon>
        <taxon>Bacteroidota</taxon>
        <taxon>Sphingobacteriia</taxon>
        <taxon>Sphingobacteriales</taxon>
        <taxon>Sphingobacteriaceae</taxon>
        <taxon>Mucilaginibacter</taxon>
    </lineage>
</organism>
<dbReference type="InterPro" id="IPR050330">
    <property type="entry name" value="Bact_OuterMem_StrucFunc"/>
</dbReference>
<evidence type="ECO:0000256" key="1">
    <source>
        <dbReference type="ARBA" id="ARBA00004442"/>
    </source>
</evidence>
<dbReference type="PRINTS" id="PR01021">
    <property type="entry name" value="OMPADOMAIN"/>
</dbReference>
<dbReference type="SUPFAM" id="SSF82171">
    <property type="entry name" value="DPP6 N-terminal domain-like"/>
    <property type="match status" value="1"/>
</dbReference>
<dbReference type="PANTHER" id="PTHR30329">
    <property type="entry name" value="STATOR ELEMENT OF FLAGELLAR MOTOR COMPLEX"/>
    <property type="match status" value="1"/>
</dbReference>
<dbReference type="SUPFAM" id="SSF81901">
    <property type="entry name" value="HCP-like"/>
    <property type="match status" value="1"/>
</dbReference>
<accession>A0A494VMB3</accession>
<dbReference type="Pfam" id="PF00691">
    <property type="entry name" value="OmpA"/>
    <property type="match status" value="1"/>
</dbReference>
<sequence>MKITIITIVLSAITLTCFGQYGKNFRNLGDRAFAEKDYYEAAYYYRKVAEGMSLLQRQEVPFQTMNKAAKKDKPSDATYVSYRLAESYRLYENYIEALPWYKKTVEAPDASTYPLASLWYGVTLRATQRFDDAITQLQQFSAGYKQNDDNKALAQREIVNCNFAKEQYKYPQLLEATKLKGDWNSDGSDYALLQTGDKFMFTSSRFAKDDKKHINRIYSADASGKPVQIKLKDNNQTKETEYGTPSLSPDGKRMYFTRWYKEGSKTYHDIYFAQLQDTIWLQPRKLGSNVNADGYNAIQPFVTADGKRLFFVSNKPGGFGGDDIWVSDLGDDGDAANAVNLGSIVNTSRDEQAPYYNADEKRLIYSSKGFVGLGGFDFFESKGDGTSWTTPVNMGYPMNSPKDDLYFMPDNKDKSKWYISSDRESDCCLNLFEVHDKHFVLTGIVTDCETRKPLAGVKVSFLDSLAKQTLKEITTGADAKYAFTVTSKRPYNLKLEKAGYFTKVLPVPTSGQMSNDTLYSPEICLQAFEKDKPIVIKNVLYDFNKATLRPESKTVLNELVVIMKDNPKIIVRLGAHTDSIGSAKYNLKLSQARAQACVDYIISQGIASERIYAKGYGKSMPVAPNSLPNGKDNPEGRQLNRRTEFTVVKTE</sequence>
<evidence type="ECO:0000313" key="7">
    <source>
        <dbReference type="EMBL" id="AYL96437.1"/>
    </source>
</evidence>
<feature type="region of interest" description="Disordered" evidence="5">
    <location>
        <begin position="623"/>
        <end position="651"/>
    </location>
</feature>
<dbReference type="SUPFAM" id="SSF49464">
    <property type="entry name" value="Carboxypeptidase regulatory domain-like"/>
    <property type="match status" value="1"/>
</dbReference>
<dbReference type="InterPro" id="IPR011659">
    <property type="entry name" value="WD40"/>
</dbReference>
<reference evidence="7 8" key="1">
    <citation type="submission" date="2018-10" db="EMBL/GenBank/DDBJ databases">
        <title>Genome sequencing of Mucilaginibacter sp. HYN0043.</title>
        <authorList>
            <person name="Kim M."/>
            <person name="Yi H."/>
        </authorList>
    </citation>
    <scope>NUCLEOTIDE SEQUENCE [LARGE SCALE GENOMIC DNA]</scope>
    <source>
        <strain evidence="7 8">HYN0043</strain>
    </source>
</reference>
<dbReference type="CDD" id="cd07185">
    <property type="entry name" value="OmpA_C-like"/>
    <property type="match status" value="1"/>
</dbReference>
<keyword evidence="2 4" id="KW-0472">Membrane</keyword>
<dbReference type="InterPro" id="IPR006665">
    <property type="entry name" value="OmpA-like"/>
</dbReference>
<dbReference type="InterPro" id="IPR008969">
    <property type="entry name" value="CarboxyPept-like_regulatory"/>
</dbReference>
<name>A0A494VMB3_9SPHI</name>
<keyword evidence="8" id="KW-1185">Reference proteome</keyword>
<evidence type="ECO:0000256" key="4">
    <source>
        <dbReference type="PROSITE-ProRule" id="PRU00473"/>
    </source>
</evidence>
<dbReference type="Gene3D" id="3.30.1330.60">
    <property type="entry name" value="OmpA-like domain"/>
    <property type="match status" value="1"/>
</dbReference>
<evidence type="ECO:0000259" key="6">
    <source>
        <dbReference type="PROSITE" id="PS51123"/>
    </source>
</evidence>
<proteinExistence type="predicted"/>
<dbReference type="Gene3D" id="1.25.40.10">
    <property type="entry name" value="Tetratricopeptide repeat domain"/>
    <property type="match status" value="1"/>
</dbReference>
<dbReference type="EMBL" id="CP032869">
    <property type="protein sequence ID" value="AYL96437.1"/>
    <property type="molecule type" value="Genomic_DNA"/>
</dbReference>
<dbReference type="PANTHER" id="PTHR30329:SF21">
    <property type="entry name" value="LIPOPROTEIN YIAD-RELATED"/>
    <property type="match status" value="1"/>
</dbReference>
<dbReference type="Proteomes" id="UP000270046">
    <property type="component" value="Chromosome"/>
</dbReference>
<comment type="subcellular location">
    <subcellularLocation>
        <location evidence="1">Cell outer membrane</location>
    </subcellularLocation>
</comment>
<evidence type="ECO:0000256" key="3">
    <source>
        <dbReference type="ARBA" id="ARBA00023237"/>
    </source>
</evidence>
<gene>
    <name evidence="7" type="ORF">HYN43_014530</name>
</gene>